<evidence type="ECO:0000256" key="1">
    <source>
        <dbReference type="ARBA" id="ARBA00008467"/>
    </source>
</evidence>
<proteinExistence type="inferred from homology"/>
<dbReference type="PROSITE" id="PS52004">
    <property type="entry name" value="KS3_2"/>
    <property type="match status" value="1"/>
</dbReference>
<dbReference type="RefSeq" id="WP_306050935.1">
    <property type="nucleotide sequence ID" value="NZ_CP120997.1"/>
</dbReference>
<evidence type="ECO:0000313" key="7">
    <source>
        <dbReference type="Proteomes" id="UP001239522"/>
    </source>
</evidence>
<dbReference type="InterPro" id="IPR014030">
    <property type="entry name" value="Ketoacyl_synth_N"/>
</dbReference>
<dbReference type="InterPro" id="IPR016039">
    <property type="entry name" value="Thiolase-like"/>
</dbReference>
<evidence type="ECO:0000259" key="5">
    <source>
        <dbReference type="PROSITE" id="PS52004"/>
    </source>
</evidence>
<dbReference type="EC" id="2.3.1.-" evidence="6"/>
<dbReference type="SMART" id="SM00825">
    <property type="entry name" value="PKS_KS"/>
    <property type="match status" value="1"/>
</dbReference>
<keyword evidence="7" id="KW-1185">Reference proteome</keyword>
<evidence type="ECO:0000256" key="4">
    <source>
        <dbReference type="RuleBase" id="RU003694"/>
    </source>
</evidence>
<dbReference type="PROSITE" id="PS00606">
    <property type="entry name" value="KS3_1"/>
    <property type="match status" value="1"/>
</dbReference>
<reference evidence="6 7" key="1">
    <citation type="submission" date="2023-03" db="EMBL/GenBank/DDBJ databases">
        <title>Isolation and description of six Streptomyces strains from soil environments, able to metabolize different microbial glucans.</title>
        <authorList>
            <person name="Widen T."/>
            <person name="Larsbrink J."/>
        </authorList>
    </citation>
    <scope>NUCLEOTIDE SEQUENCE [LARGE SCALE GENOMIC DNA]</scope>
    <source>
        <strain evidence="6 7">Mut1</strain>
    </source>
</reference>
<evidence type="ECO:0000256" key="2">
    <source>
        <dbReference type="ARBA" id="ARBA00022679"/>
    </source>
</evidence>
<accession>A0ABY9HCC6</accession>
<dbReference type="Pfam" id="PF00109">
    <property type="entry name" value="ketoacyl-synt"/>
    <property type="match status" value="1"/>
</dbReference>
<gene>
    <name evidence="6" type="ORF">P8A18_01340</name>
</gene>
<evidence type="ECO:0000313" key="6">
    <source>
        <dbReference type="EMBL" id="WLQ32163.1"/>
    </source>
</evidence>
<feature type="domain" description="Ketosynthase family 3 (KS3)" evidence="5">
    <location>
        <begin position="5"/>
        <end position="408"/>
    </location>
</feature>
<name>A0ABY9HCC6_9ACTN</name>
<dbReference type="NCBIfam" id="NF005589">
    <property type="entry name" value="PRK07314.1"/>
    <property type="match status" value="1"/>
</dbReference>
<dbReference type="PANTHER" id="PTHR11712:SF347">
    <property type="entry name" value="BETA KETOACYL-ACYL CARRIER PROTEIN SYNTHASE"/>
    <property type="match status" value="1"/>
</dbReference>
<dbReference type="Gene3D" id="3.40.47.10">
    <property type="match status" value="2"/>
</dbReference>
<dbReference type="InterPro" id="IPR000794">
    <property type="entry name" value="Beta-ketoacyl_synthase"/>
</dbReference>
<evidence type="ECO:0000256" key="3">
    <source>
        <dbReference type="ARBA" id="ARBA00023315"/>
    </source>
</evidence>
<dbReference type="PANTHER" id="PTHR11712">
    <property type="entry name" value="POLYKETIDE SYNTHASE-RELATED"/>
    <property type="match status" value="1"/>
</dbReference>
<dbReference type="SUPFAM" id="SSF53901">
    <property type="entry name" value="Thiolase-like"/>
    <property type="match status" value="2"/>
</dbReference>
<dbReference type="InterPro" id="IPR020841">
    <property type="entry name" value="PKS_Beta-ketoAc_synthase_dom"/>
</dbReference>
<sequence length="414" mass="41813">MAREKDTTVVTGLGLVTPVGADEDAFWAGLCAGRSVARHCTELAGLPADFACRADGSDLDEAVGGRAGWRMARFVKLALVAARRAVADAGLRPPGWDGDRVGVVLGVGVGGVTALVDNVRRLDSGGPQAVSPLLAPMMMPNAAAGEIAIDLGARGPSLAPATACASGATALATAHDLLATGRCDIVIAGGAESVLTPLVVTAFAQMGALSTRTADPSAASRPFAADRDGFVLGEGAAVLVLERSGHAAARGGRARAVLAGAGAATDAHHPTAPDPGGHGARRAVEAALDGAGWAAHEVDHINAHGTSTPLNDAMEAGLIARLFPHRPSVTAPKGVIGHTLAAGGAIEAAATVLTLEHGVVPPIANLEAPPTEWDIDCVTKQPRHQRVERAVSHSFGFGGHNVALAFEHIRHAGR</sequence>
<dbReference type="EMBL" id="CP120997">
    <property type="protein sequence ID" value="WLQ32163.1"/>
    <property type="molecule type" value="Genomic_DNA"/>
</dbReference>
<dbReference type="Pfam" id="PF02801">
    <property type="entry name" value="Ketoacyl-synt_C"/>
    <property type="match status" value="1"/>
</dbReference>
<keyword evidence="3 6" id="KW-0012">Acyltransferase</keyword>
<organism evidence="6 7">
    <name type="scientific">Streptomyces castrisilvae</name>
    <dbReference type="NCBI Taxonomy" id="3033811"/>
    <lineage>
        <taxon>Bacteria</taxon>
        <taxon>Bacillati</taxon>
        <taxon>Actinomycetota</taxon>
        <taxon>Actinomycetes</taxon>
        <taxon>Kitasatosporales</taxon>
        <taxon>Streptomycetaceae</taxon>
        <taxon>Streptomyces</taxon>
    </lineage>
</organism>
<dbReference type="InterPro" id="IPR018201">
    <property type="entry name" value="Ketoacyl_synth_AS"/>
</dbReference>
<comment type="similarity">
    <text evidence="1 4">Belongs to the thiolase-like superfamily. Beta-ketoacyl-ACP synthases family.</text>
</comment>
<dbReference type="CDD" id="cd00834">
    <property type="entry name" value="KAS_I_II"/>
    <property type="match status" value="1"/>
</dbReference>
<dbReference type="Proteomes" id="UP001239522">
    <property type="component" value="Chromosome"/>
</dbReference>
<dbReference type="InterPro" id="IPR014031">
    <property type="entry name" value="Ketoacyl_synth_C"/>
</dbReference>
<protein>
    <submittedName>
        <fullName evidence="6">Beta-ketoacyl-[acyl-carrier-protein] synthase family protein</fullName>
        <ecNumber evidence="6">2.3.1.-</ecNumber>
    </submittedName>
</protein>
<keyword evidence="2 4" id="KW-0808">Transferase</keyword>
<dbReference type="GO" id="GO:0016746">
    <property type="term" value="F:acyltransferase activity"/>
    <property type="evidence" value="ECO:0007669"/>
    <property type="project" value="UniProtKB-KW"/>
</dbReference>